<dbReference type="SUPFAM" id="SSF52540">
    <property type="entry name" value="P-loop containing nucleoside triphosphate hydrolases"/>
    <property type="match status" value="1"/>
</dbReference>
<accession>A0A381F3I9</accession>
<evidence type="ECO:0000259" key="1">
    <source>
        <dbReference type="Pfam" id="PF19044"/>
    </source>
</evidence>
<evidence type="ECO:0000313" key="3">
    <source>
        <dbReference type="Proteomes" id="UP000254161"/>
    </source>
</evidence>
<evidence type="ECO:0000313" key="2">
    <source>
        <dbReference type="EMBL" id="SUX41048.1"/>
    </source>
</evidence>
<gene>
    <name evidence="2" type="primary">traC_2</name>
    <name evidence="2" type="ORF">NCTC12264_01866</name>
</gene>
<organism evidence="2 3">
    <name type="scientific">Campylobacter upsaliensis</name>
    <dbReference type="NCBI Taxonomy" id="28080"/>
    <lineage>
        <taxon>Bacteria</taxon>
        <taxon>Pseudomonadati</taxon>
        <taxon>Campylobacterota</taxon>
        <taxon>Epsilonproteobacteria</taxon>
        <taxon>Campylobacterales</taxon>
        <taxon>Campylobacteraceae</taxon>
        <taxon>Campylobacter</taxon>
    </lineage>
</organism>
<feature type="domain" description="TraG P-loop" evidence="1">
    <location>
        <begin position="457"/>
        <end position="833"/>
    </location>
</feature>
<sequence>MSLKDYFSNQINQIKEPFEDISSLQTDIWEQNLKRYKFSDFLPYMSYDNKEKYYINNDNSYGAIFICSPRIMMGDTTATTIEEILSKLPDDMFIQFTLFGLKNINQKLEYYRSIHKQRAYKENNTLLHKAVDEMTEFYYTKTKESPSTTMTSYLKDYYLLISLKSDKKDDILTFKLTLRNILSSNKFSPQPLEPSVLKPMLWEIFNPNHNLRDIPRYDEYCYLNRQLIHADTAICIHDDYMECDKKTYISLIPQSFPNSANLSEFGEKLGDNISRTLDTNQFKDTFFITCSAMRLPKKRAKQVSKNHTIILSQKFSETFFRKFAAVREESVELLDRIDLRKESLYAFDMNVIISGENYEEAEKNARSIISYWNKGGEHKALILCEALGIHQLNFIASLPMGINKEYVFDITAKYRSMFSDQISQFIPLEADYKGVEPNIILFSRRAQIAGLDLFSSNTNYNAYLVATSGAGKSVLLNMLAFNSYARGDRVFIIDQDNSFLKLCETIDGQYVALDPLKPMSFNPFSDIQNEAQLIEELEYLSALIYMLGSSKNESESKKHEKLVKNALQDLLRELFKEKGNALEITDIKEAFIKSEDIRFKDFANQLGTFCKGGIYEKFLSGKCEFNIKKEFIVSEFKGLEGHDDLRDPLIMLLIYHINQLMYMSPDRNSKIQIIVDEAHRFLGKNPKMDDFIEQLYRRARKYGGSAILATQGFDDIYNAKEGGLSRAGITIVNNSAWKIFMKQTETSVNMLLKSEVFNLNEIDKEMLRSISTTKGEYSEAFIMTPDEVKLPYRLVMDRYFYYLTTTDPKDKAKIKELTDNGLSLEEAISQLIQREKQ</sequence>
<dbReference type="Pfam" id="PF19044">
    <property type="entry name" value="P-loop_TraG"/>
    <property type="match status" value="1"/>
</dbReference>
<dbReference type="CDD" id="cd01127">
    <property type="entry name" value="TrwB_TraG_TraD_VirD4"/>
    <property type="match status" value="1"/>
</dbReference>
<dbReference type="Proteomes" id="UP000254161">
    <property type="component" value="Unassembled WGS sequence"/>
</dbReference>
<name>A0A381F3I9_CAMUP</name>
<dbReference type="InterPro" id="IPR027417">
    <property type="entry name" value="P-loop_NTPase"/>
</dbReference>
<dbReference type="InterPro" id="IPR043964">
    <property type="entry name" value="P-loop_TraG"/>
</dbReference>
<dbReference type="PANTHER" id="PTHR38467:SF1">
    <property type="entry name" value="CONJUGATIVE TRANSFER: ASSEMBLY"/>
    <property type="match status" value="1"/>
</dbReference>
<protein>
    <submittedName>
        <fullName evidence="2">Putative pillus assembly protein</fullName>
    </submittedName>
</protein>
<dbReference type="Pfam" id="PF11130">
    <property type="entry name" value="TraC_F_IV"/>
    <property type="match status" value="1"/>
</dbReference>
<dbReference type="EMBL" id="UFUZ01000002">
    <property type="protein sequence ID" value="SUX41048.1"/>
    <property type="molecule type" value="Genomic_DNA"/>
</dbReference>
<dbReference type="Gene3D" id="1.10.8.730">
    <property type="match status" value="1"/>
</dbReference>
<reference evidence="2 3" key="1">
    <citation type="submission" date="2018-06" db="EMBL/GenBank/DDBJ databases">
        <authorList>
            <consortium name="Pathogen Informatics"/>
            <person name="Doyle S."/>
        </authorList>
    </citation>
    <scope>NUCLEOTIDE SEQUENCE [LARGE SCALE GENOMIC DNA]</scope>
    <source>
        <strain evidence="2 3">NCTC12264</strain>
    </source>
</reference>
<dbReference type="AlphaFoldDB" id="A0A381F3I9"/>
<proteinExistence type="predicted"/>
<dbReference type="Gene3D" id="3.40.50.300">
    <property type="entry name" value="P-loop containing nucleotide triphosphate hydrolases"/>
    <property type="match status" value="1"/>
</dbReference>
<dbReference type="PANTHER" id="PTHR38467">
    <property type="match status" value="1"/>
</dbReference>
<dbReference type="InterPro" id="IPR025955">
    <property type="entry name" value="TraC/Conjuga_ATPase"/>
</dbReference>
<dbReference type="RefSeq" id="WP_115631296.1">
    <property type="nucleotide sequence ID" value="NZ_UFUZ01000002.1"/>
</dbReference>
<dbReference type="InterPro" id="IPR053155">
    <property type="entry name" value="F-pilin_assembly_TraC"/>
</dbReference>